<organism evidence="8 9">
    <name type="scientific">Diatrype stigma</name>
    <dbReference type="NCBI Taxonomy" id="117547"/>
    <lineage>
        <taxon>Eukaryota</taxon>
        <taxon>Fungi</taxon>
        <taxon>Dikarya</taxon>
        <taxon>Ascomycota</taxon>
        <taxon>Pezizomycotina</taxon>
        <taxon>Sordariomycetes</taxon>
        <taxon>Xylariomycetidae</taxon>
        <taxon>Xylariales</taxon>
        <taxon>Diatrypaceae</taxon>
        <taxon>Diatrype</taxon>
    </lineage>
</organism>
<evidence type="ECO:0000256" key="4">
    <source>
        <dbReference type="ARBA" id="ARBA00023163"/>
    </source>
</evidence>
<dbReference type="PANTHER" id="PTHR31845">
    <property type="entry name" value="FINGER DOMAIN PROTEIN, PUTATIVE-RELATED"/>
    <property type="match status" value="1"/>
</dbReference>
<dbReference type="GO" id="GO:0008270">
    <property type="term" value="F:zinc ion binding"/>
    <property type="evidence" value="ECO:0007669"/>
    <property type="project" value="InterPro"/>
</dbReference>
<feature type="compositionally biased region" description="Pro residues" evidence="6">
    <location>
        <begin position="32"/>
        <end position="45"/>
    </location>
</feature>
<protein>
    <recommendedName>
        <fullName evidence="7">Xylanolytic transcriptional activator regulatory domain-containing protein</fullName>
    </recommendedName>
</protein>
<feature type="region of interest" description="Disordered" evidence="6">
    <location>
        <begin position="21"/>
        <end position="67"/>
    </location>
</feature>
<evidence type="ECO:0000256" key="6">
    <source>
        <dbReference type="SAM" id="MobiDB-lite"/>
    </source>
</evidence>
<evidence type="ECO:0000256" key="5">
    <source>
        <dbReference type="ARBA" id="ARBA00023242"/>
    </source>
</evidence>
<evidence type="ECO:0000259" key="7">
    <source>
        <dbReference type="Pfam" id="PF04082"/>
    </source>
</evidence>
<dbReference type="CDD" id="cd12148">
    <property type="entry name" value="fungal_TF_MHR"/>
    <property type="match status" value="1"/>
</dbReference>
<keyword evidence="9" id="KW-1185">Reference proteome</keyword>
<feature type="compositionally biased region" description="Basic and acidic residues" evidence="6">
    <location>
        <begin position="93"/>
        <end position="110"/>
    </location>
</feature>
<evidence type="ECO:0000313" key="9">
    <source>
        <dbReference type="Proteomes" id="UP001320420"/>
    </source>
</evidence>
<evidence type="ECO:0000256" key="2">
    <source>
        <dbReference type="ARBA" id="ARBA00023015"/>
    </source>
</evidence>
<dbReference type="GO" id="GO:0006351">
    <property type="term" value="P:DNA-templated transcription"/>
    <property type="evidence" value="ECO:0007669"/>
    <property type="project" value="InterPro"/>
</dbReference>
<keyword evidence="5" id="KW-0539">Nucleus</keyword>
<reference evidence="8 9" key="1">
    <citation type="submission" date="2024-02" db="EMBL/GenBank/DDBJ databases">
        <title>De novo assembly and annotation of 12 fungi associated with fruit tree decline syndrome in Ontario, Canada.</title>
        <authorList>
            <person name="Sulman M."/>
            <person name="Ellouze W."/>
            <person name="Ilyukhin E."/>
        </authorList>
    </citation>
    <scope>NUCLEOTIDE SEQUENCE [LARGE SCALE GENOMIC DNA]</scope>
    <source>
        <strain evidence="8 9">M11/M66-122</strain>
    </source>
</reference>
<dbReference type="PANTHER" id="PTHR31845:SF39">
    <property type="entry name" value="TRANSCRIPTION FACTOR PBCR-RELATED"/>
    <property type="match status" value="1"/>
</dbReference>
<gene>
    <name evidence="8" type="ORF">SLS62_003433</name>
</gene>
<proteinExistence type="predicted"/>
<dbReference type="GO" id="GO:0005634">
    <property type="term" value="C:nucleus"/>
    <property type="evidence" value="ECO:0007669"/>
    <property type="project" value="UniProtKB-SubCell"/>
</dbReference>
<keyword evidence="3" id="KW-0238">DNA-binding</keyword>
<feature type="compositionally biased region" description="Basic and acidic residues" evidence="6">
    <location>
        <begin position="616"/>
        <end position="628"/>
    </location>
</feature>
<accession>A0AAN9V518</accession>
<comment type="caution">
    <text evidence="8">The sequence shown here is derived from an EMBL/GenBank/DDBJ whole genome shotgun (WGS) entry which is preliminary data.</text>
</comment>
<dbReference type="EMBL" id="JAKJXP020000019">
    <property type="protein sequence ID" value="KAK7754649.1"/>
    <property type="molecule type" value="Genomic_DNA"/>
</dbReference>
<dbReference type="InterPro" id="IPR051089">
    <property type="entry name" value="prtT"/>
</dbReference>
<dbReference type="InterPro" id="IPR007219">
    <property type="entry name" value="XnlR_reg_dom"/>
</dbReference>
<dbReference type="Pfam" id="PF04082">
    <property type="entry name" value="Fungal_trans"/>
    <property type="match status" value="1"/>
</dbReference>
<comment type="subcellular location">
    <subcellularLocation>
        <location evidence="1">Nucleus</location>
    </subcellularLocation>
</comment>
<evidence type="ECO:0000256" key="3">
    <source>
        <dbReference type="ARBA" id="ARBA00023125"/>
    </source>
</evidence>
<keyword evidence="2" id="KW-0805">Transcription regulation</keyword>
<evidence type="ECO:0000313" key="8">
    <source>
        <dbReference type="EMBL" id="KAK7754649.1"/>
    </source>
</evidence>
<dbReference type="GO" id="GO:0000976">
    <property type="term" value="F:transcription cis-regulatory region binding"/>
    <property type="evidence" value="ECO:0007669"/>
    <property type="project" value="TreeGrafter"/>
</dbReference>
<dbReference type="Proteomes" id="UP001320420">
    <property type="component" value="Unassembled WGS sequence"/>
</dbReference>
<sequence length="829" mass="89047">MNGVTSRVYYTCADSKRECVFRTGPRTRRPKYPQPDAPPRPPPGPSKTFSIDFSMPGDDDDAATAAPDDLLDGIRAHHERMLEDLVPSPSGGGDDKRVRGSGEDHHDHDNQQNNDETSASASASNSGGRGETFDFNDLSAATPSSATASRSSRSSARQRPPLGGNLGVRPQFNLDSAERMLATFRMDMLPHCPIVVLPPDADVRSLARTAPFLLLAILAVASYSTSPQGHSLYDEEFRKVLGLKFVTASERSLEMLQGLLIYCAWYPFHLRSKQAYKYLRMTVDIVQDLELDQENSGGDGDDYGPFWNPPDRRLPEIRAFLGYCGSWDKPPTMKWDSWVARCCDVLEQPAATSSSAAVDRDRALVWLVRLQHIATDVNELNRSCRKAGAGIGMGIGMGHDGSRGGTGTGTGTAEAPSEHHQRLIRLGLETQLREWQGAIPERVATTPSIKIASLFVDVYLVAAPLVFMRRHYYNNTSNSQGNNKRSSHRSLLPSATAVRTVPVDPDKLLAAVRPLRDLLDYVGALSPKQRAGLCVADWSRVILALIVAFRCSFPLPPSLLCNSNSRQNGWPPCSFDWESARRILDLGAHLEKLADGDSGSVEETGGDGNGGGRRSPVREEGNEVHDVDGDGGGGGDNHRRRKVDVSINAVMKVVLRSVKAKFDKKIAAFDAAASAAAAAAAAAASSANANAGSFGGDMEEQSRVGIEVCPMFNGTLSQYLSTWEGQQQQAPPPPGSFAGAFGFSAGPSSLSLSYGDLSSQSVSSGDVVVPDDLSSAAAVDFPDAARPAPYHDLWAAMTMGWATDTGPPLDIDVGLLGGEGSQYDAYPEL</sequence>
<feature type="compositionally biased region" description="Low complexity" evidence="6">
    <location>
        <begin position="139"/>
        <end position="161"/>
    </location>
</feature>
<feature type="region of interest" description="Disordered" evidence="6">
    <location>
        <begin position="82"/>
        <end position="170"/>
    </location>
</feature>
<dbReference type="GO" id="GO:0000981">
    <property type="term" value="F:DNA-binding transcription factor activity, RNA polymerase II-specific"/>
    <property type="evidence" value="ECO:0007669"/>
    <property type="project" value="TreeGrafter"/>
</dbReference>
<dbReference type="AlphaFoldDB" id="A0AAN9V518"/>
<feature type="region of interest" description="Disordered" evidence="6">
    <location>
        <begin position="595"/>
        <end position="640"/>
    </location>
</feature>
<feature type="compositionally biased region" description="Low complexity" evidence="6">
    <location>
        <begin position="111"/>
        <end position="126"/>
    </location>
</feature>
<evidence type="ECO:0000256" key="1">
    <source>
        <dbReference type="ARBA" id="ARBA00004123"/>
    </source>
</evidence>
<keyword evidence="4" id="KW-0804">Transcription</keyword>
<feature type="domain" description="Xylanolytic transcriptional activator regulatory" evidence="7">
    <location>
        <begin position="206"/>
        <end position="296"/>
    </location>
</feature>
<name>A0AAN9V518_9PEZI</name>